<organism evidence="3 4">
    <name type="scientific">Pontibacter ruber</name>
    <dbReference type="NCBI Taxonomy" id="1343895"/>
    <lineage>
        <taxon>Bacteria</taxon>
        <taxon>Pseudomonadati</taxon>
        <taxon>Bacteroidota</taxon>
        <taxon>Cytophagia</taxon>
        <taxon>Cytophagales</taxon>
        <taxon>Hymenobacteraceae</taxon>
        <taxon>Pontibacter</taxon>
    </lineage>
</organism>
<evidence type="ECO:0008006" key="5">
    <source>
        <dbReference type="Google" id="ProtNLM"/>
    </source>
</evidence>
<feature type="compositionally biased region" description="Basic and acidic residues" evidence="1">
    <location>
        <begin position="562"/>
        <end position="578"/>
    </location>
</feature>
<keyword evidence="4" id="KW-1185">Reference proteome</keyword>
<dbReference type="EMBL" id="JBHUIM010000001">
    <property type="protein sequence ID" value="MFD2246460.1"/>
    <property type="molecule type" value="Genomic_DNA"/>
</dbReference>
<sequence length="738" mass="81075">MAYKIPVLILTVLISTFSWAETTWPKEIALSSGGKVVIYQPQPDDLTGNKITGRAAVSVSPTAKEEPIFGAIFYEATISTDKDTRMATLEALKITQAKFPGVEDQAKIDKLSKLIETEAMKWKLETTLDELVATIKKVNIASGTDFNNKPPKILYRDKPSTLVILDGEPIIQKDKELDADRVVNSPFLIFKEGNQWNLYVGGFWYKSASVKSGWKQNTKLSDKVKSIDAQIKKQEQEEFQGSEPVKPEVTEIIVSTEPAELLQTTGEPVYKNVMGTNLLYLDNTPNLVFKAIDNQKTYVLLAGRWYASSSLKGPWEYVPSDKLPPDFAKIPEGSDRDQVLASVAGTEAAEEAKIDAVIPQTAKVDRKTATTKVEYDGSPKFKKIEGTSLKLAENSSITVMQDASGKYFAVDEGVWFTAASPNGPWAVATERPKDVDNIPASSEAYNTKYVYIYETTPEYVVVGYTPGYVGSYVYGPTVVYGTGYNYAPWYGSVYYPAPVTWGMGYAYNPYSGWYVGSALLGVGVGLAIGAAYHGWFCGGSYPGYGWGHVSHYGDVDIDINRGDRTVNRGDRNVNRGDRTQINGGRNNVYKDRPGVATREDVRGGDRASNRPSAADRGAVTDRRAGADRPTTTDRRAGADRGVAADRGGLDSRPATRPANAGNNVYADRSGNVLQRDNQGNWNQRNNSSRSWQSASNFDRGSMNRESQMRDRSSSRNYNASRSMGSRGSMPRGGGGRRR</sequence>
<evidence type="ECO:0000313" key="4">
    <source>
        <dbReference type="Proteomes" id="UP001597374"/>
    </source>
</evidence>
<feature type="region of interest" description="Disordered" evidence="1">
    <location>
        <begin position="562"/>
        <end position="738"/>
    </location>
</feature>
<reference evidence="4" key="1">
    <citation type="journal article" date="2019" name="Int. J. Syst. Evol. Microbiol.">
        <title>The Global Catalogue of Microorganisms (GCM) 10K type strain sequencing project: providing services to taxonomists for standard genome sequencing and annotation.</title>
        <authorList>
            <consortium name="The Broad Institute Genomics Platform"/>
            <consortium name="The Broad Institute Genome Sequencing Center for Infectious Disease"/>
            <person name="Wu L."/>
            <person name="Ma J."/>
        </authorList>
    </citation>
    <scope>NUCLEOTIDE SEQUENCE [LARGE SCALE GENOMIC DNA]</scope>
    <source>
        <strain evidence="4">CGMCC 4.1782</strain>
    </source>
</reference>
<feature type="signal peptide" evidence="2">
    <location>
        <begin position="1"/>
        <end position="20"/>
    </location>
</feature>
<gene>
    <name evidence="3" type="ORF">ACFSKP_09360</name>
</gene>
<dbReference type="RefSeq" id="WP_250428238.1">
    <property type="nucleotide sequence ID" value="NZ_JALPRR010000001.1"/>
</dbReference>
<feature type="compositionally biased region" description="Low complexity" evidence="1">
    <location>
        <begin position="680"/>
        <end position="696"/>
    </location>
</feature>
<dbReference type="Proteomes" id="UP001597374">
    <property type="component" value="Unassembled WGS sequence"/>
</dbReference>
<evidence type="ECO:0000256" key="1">
    <source>
        <dbReference type="SAM" id="MobiDB-lite"/>
    </source>
</evidence>
<keyword evidence="2" id="KW-0732">Signal</keyword>
<proteinExistence type="predicted"/>
<evidence type="ECO:0000256" key="2">
    <source>
        <dbReference type="SAM" id="SignalP"/>
    </source>
</evidence>
<comment type="caution">
    <text evidence="3">The sequence shown here is derived from an EMBL/GenBank/DDBJ whole genome shotgun (WGS) entry which is preliminary data.</text>
</comment>
<feature type="compositionally biased region" description="Basic and acidic residues" evidence="1">
    <location>
        <begin position="618"/>
        <end position="638"/>
    </location>
</feature>
<feature type="compositionally biased region" description="Low complexity" evidence="1">
    <location>
        <begin position="714"/>
        <end position="729"/>
    </location>
</feature>
<name>A0ABW5CZM3_9BACT</name>
<evidence type="ECO:0000313" key="3">
    <source>
        <dbReference type="EMBL" id="MFD2246460.1"/>
    </source>
</evidence>
<feature type="compositionally biased region" description="Basic and acidic residues" evidence="1">
    <location>
        <begin position="588"/>
        <end position="608"/>
    </location>
</feature>
<feature type="chain" id="PRO_5046282745" description="Carbohydrate-binding family V/XII" evidence="2">
    <location>
        <begin position="21"/>
        <end position="738"/>
    </location>
</feature>
<accession>A0ABW5CZM3</accession>
<protein>
    <recommendedName>
        <fullName evidence="5">Carbohydrate-binding family V/XII</fullName>
    </recommendedName>
</protein>